<dbReference type="InParanoid" id="L0A884"/>
<organism evidence="5 6">
    <name type="scientific">Caldisphaera lagunensis (strain DSM 15908 / JCM 11604 / ANMR 0165 / IC-154)</name>
    <dbReference type="NCBI Taxonomy" id="1056495"/>
    <lineage>
        <taxon>Archaea</taxon>
        <taxon>Thermoproteota</taxon>
        <taxon>Thermoprotei</taxon>
        <taxon>Acidilobales</taxon>
        <taxon>Caldisphaeraceae</taxon>
        <taxon>Caldisphaera</taxon>
    </lineage>
</organism>
<sequence length="94" mass="10940">MIIKVKFILDYYKFIGKHELLLDVKNNSTLLDIIDYINNNIKNGFKEKIINGNEIKYPNMILINGRRAEFLNGLNTSLNENDEILFSPLAYFAL</sequence>
<dbReference type="InterPro" id="IPR015221">
    <property type="entry name" value="Urm1"/>
</dbReference>
<dbReference type="OrthoDB" id="98357at2157"/>
<dbReference type="GO" id="GO:0005737">
    <property type="term" value="C:cytoplasm"/>
    <property type="evidence" value="ECO:0007669"/>
    <property type="project" value="InterPro"/>
</dbReference>
<keyword evidence="1" id="KW-0963">Cytoplasm</keyword>
<dbReference type="RefSeq" id="WP_015231944.1">
    <property type="nucleotide sequence ID" value="NC_019791.1"/>
</dbReference>
<dbReference type="Pfam" id="PF09138">
    <property type="entry name" value="Urm1"/>
    <property type="match status" value="1"/>
</dbReference>
<dbReference type="eggNOG" id="arCOG00536">
    <property type="taxonomic scope" value="Archaea"/>
</dbReference>
<dbReference type="InterPro" id="IPR016155">
    <property type="entry name" value="Mopterin_synth/thiamin_S_b"/>
</dbReference>
<dbReference type="GO" id="GO:0034227">
    <property type="term" value="P:tRNA thio-modification"/>
    <property type="evidence" value="ECO:0007669"/>
    <property type="project" value="InterPro"/>
</dbReference>
<dbReference type="GeneID" id="14211525"/>
<dbReference type="Proteomes" id="UP000010469">
    <property type="component" value="Chromosome"/>
</dbReference>
<evidence type="ECO:0000256" key="1">
    <source>
        <dbReference type="ARBA" id="ARBA00022490"/>
    </source>
</evidence>
<gene>
    <name evidence="5" type="ordered locus">Calag_0265</name>
</gene>
<accession>L0A884</accession>
<keyword evidence="2" id="KW-1017">Isopeptide bond</keyword>
<keyword evidence="4" id="KW-0833">Ubl conjugation pathway</keyword>
<dbReference type="CDD" id="cd17040">
    <property type="entry name" value="Ubl_MoaD_like"/>
    <property type="match status" value="1"/>
</dbReference>
<reference evidence="6" key="1">
    <citation type="submission" date="2012-03" db="EMBL/GenBank/DDBJ databases">
        <title>Complete genome of Caldisphaera lagunensis DSM 15908.</title>
        <authorList>
            <person name="Lucas S."/>
            <person name="Copeland A."/>
            <person name="Lapidus A."/>
            <person name="Glavina del Rio T."/>
            <person name="Dalin E."/>
            <person name="Tice H."/>
            <person name="Bruce D."/>
            <person name="Goodwin L."/>
            <person name="Pitluck S."/>
            <person name="Peters L."/>
            <person name="Mikhailova N."/>
            <person name="Teshima H."/>
            <person name="Kyrpides N."/>
            <person name="Mavromatis K."/>
            <person name="Ivanova N."/>
            <person name="Brettin T."/>
            <person name="Detter J.C."/>
            <person name="Han C."/>
            <person name="Larimer F."/>
            <person name="Land M."/>
            <person name="Hauser L."/>
            <person name="Markowitz V."/>
            <person name="Cheng J.-F."/>
            <person name="Hugenholtz P."/>
            <person name="Woyke T."/>
            <person name="Wu D."/>
            <person name="Spring S."/>
            <person name="Schroeder M."/>
            <person name="Brambilla E."/>
            <person name="Klenk H.-P."/>
            <person name="Eisen J.A."/>
        </authorList>
    </citation>
    <scope>NUCLEOTIDE SEQUENCE [LARGE SCALE GENOMIC DNA]</scope>
    <source>
        <strain evidence="6">DSM 15908 / JCM 11604 / IC-154</strain>
    </source>
</reference>
<evidence type="ECO:0000256" key="3">
    <source>
        <dbReference type="ARBA" id="ARBA00022694"/>
    </source>
</evidence>
<keyword evidence="6" id="KW-1185">Reference proteome</keyword>
<dbReference type="SUPFAM" id="SSF54285">
    <property type="entry name" value="MoaD/ThiS"/>
    <property type="match status" value="1"/>
</dbReference>
<evidence type="ECO:0000256" key="2">
    <source>
        <dbReference type="ARBA" id="ARBA00022499"/>
    </source>
</evidence>
<dbReference type="EMBL" id="CP003378">
    <property type="protein sequence ID" value="AFZ70046.1"/>
    <property type="molecule type" value="Genomic_DNA"/>
</dbReference>
<dbReference type="AlphaFoldDB" id="L0A884"/>
<proteinExistence type="predicted"/>
<dbReference type="STRING" id="1056495.Calag_0265"/>
<dbReference type="InterPro" id="IPR012675">
    <property type="entry name" value="Beta-grasp_dom_sf"/>
</dbReference>
<dbReference type="KEGG" id="clg:Calag_0265"/>
<evidence type="ECO:0000313" key="5">
    <source>
        <dbReference type="EMBL" id="AFZ70046.1"/>
    </source>
</evidence>
<dbReference type="HOGENOM" id="CLU_114601_1_2_2"/>
<keyword evidence="3" id="KW-0819">tRNA processing</keyword>
<protein>
    <submittedName>
        <fullName evidence="5">Ubiquitin-like protein</fullName>
    </submittedName>
</protein>
<dbReference type="Gene3D" id="3.10.20.30">
    <property type="match status" value="1"/>
</dbReference>
<name>L0A884_CALLD</name>
<evidence type="ECO:0000256" key="4">
    <source>
        <dbReference type="ARBA" id="ARBA00022786"/>
    </source>
</evidence>
<evidence type="ECO:0000313" key="6">
    <source>
        <dbReference type="Proteomes" id="UP000010469"/>
    </source>
</evidence>